<dbReference type="Pfam" id="PF01850">
    <property type="entry name" value="PIN"/>
    <property type="match status" value="1"/>
</dbReference>
<comment type="caution">
    <text evidence="2">The sequence shown here is derived from an EMBL/GenBank/DDBJ whole genome shotgun (WGS) entry which is preliminary data.</text>
</comment>
<reference evidence="2 3" key="1">
    <citation type="journal article" date="2014" name="Genome Announc.">
        <title>Draft genome sequences of the altered schaedler flora, a defined bacterial community from gnotobiotic mice.</title>
        <authorList>
            <person name="Wannemuehler M.J."/>
            <person name="Overstreet A.M."/>
            <person name="Ward D.V."/>
            <person name="Phillips G.J."/>
        </authorList>
    </citation>
    <scope>NUCLEOTIDE SEQUENCE [LARGE SCALE GENOMIC DNA]</scope>
    <source>
        <strain evidence="2 3">ASF492</strain>
    </source>
</reference>
<dbReference type="STRING" id="1235802.C823_06247"/>
<feature type="domain" description="PIN" evidence="1">
    <location>
        <begin position="7"/>
        <end position="117"/>
    </location>
</feature>
<dbReference type="eggNOG" id="COG1848">
    <property type="taxonomic scope" value="Bacteria"/>
</dbReference>
<dbReference type="CDD" id="cd18687">
    <property type="entry name" value="PIN_VapC-like"/>
    <property type="match status" value="1"/>
</dbReference>
<dbReference type="AlphaFoldDB" id="N1ZH68"/>
<dbReference type="Proteomes" id="UP000012589">
    <property type="component" value="Unassembled WGS sequence"/>
</dbReference>
<sequence>MERKLKVYLDTSVISYLQQEDTPERMKDTLVLWKQFEAGKYEIYLSQLTLDEVGMCREPKRTMLLEYLSRICYEKLEITDEVLRVANQIIDMGILTPKSMDDCQHIATAVVHGCDCILSWNFKHIVNIKTIKGVRAITHLESYKDIDIMNPSVLLGGGES</sequence>
<dbReference type="Gene3D" id="3.40.50.1010">
    <property type="entry name" value="5'-nuclease"/>
    <property type="match status" value="1"/>
</dbReference>
<dbReference type="EMBL" id="AQFT01000238">
    <property type="protein sequence ID" value="EMZ16327.1"/>
    <property type="molecule type" value="Genomic_DNA"/>
</dbReference>
<dbReference type="HOGENOM" id="CLU_119411_1_0_9"/>
<gene>
    <name evidence="2" type="ORF">C823_06247</name>
</gene>
<protein>
    <recommendedName>
        <fullName evidence="1">PIN domain-containing protein</fullName>
    </recommendedName>
</protein>
<proteinExistence type="predicted"/>
<dbReference type="SUPFAM" id="SSF88723">
    <property type="entry name" value="PIN domain-like"/>
    <property type="match status" value="1"/>
</dbReference>
<dbReference type="PATRIC" id="fig|1235802.3.peg.6608"/>
<dbReference type="OrthoDB" id="9799824at2"/>
<dbReference type="InterPro" id="IPR029060">
    <property type="entry name" value="PIN-like_dom_sf"/>
</dbReference>
<dbReference type="InterPro" id="IPR002716">
    <property type="entry name" value="PIN_dom"/>
</dbReference>
<accession>N1ZH68</accession>
<evidence type="ECO:0000313" key="3">
    <source>
        <dbReference type="Proteomes" id="UP000012589"/>
    </source>
</evidence>
<evidence type="ECO:0000259" key="1">
    <source>
        <dbReference type="Pfam" id="PF01850"/>
    </source>
</evidence>
<name>N1ZH68_9FIRM</name>
<evidence type="ECO:0000313" key="2">
    <source>
        <dbReference type="EMBL" id="EMZ16327.1"/>
    </source>
</evidence>
<keyword evidence="3" id="KW-1185">Reference proteome</keyword>
<organism evidence="2 3">
    <name type="scientific">Eubacterium plexicaudatum ASF492</name>
    <dbReference type="NCBI Taxonomy" id="1235802"/>
    <lineage>
        <taxon>Bacteria</taxon>
        <taxon>Bacillati</taxon>
        <taxon>Bacillota</taxon>
        <taxon>Clostridia</taxon>
        <taxon>Eubacteriales</taxon>
        <taxon>Eubacteriaceae</taxon>
        <taxon>Eubacterium</taxon>
    </lineage>
</organism>